<proteinExistence type="predicted"/>
<name>A0A9J6PEW6_9PROT</name>
<keyword evidence="3" id="KW-1185">Reference proteome</keyword>
<comment type="caution">
    <text evidence="2">The sequence shown here is derived from an EMBL/GenBank/DDBJ whole genome shotgun (WGS) entry which is preliminary data.</text>
</comment>
<keyword evidence="1" id="KW-0732">Signal</keyword>
<organism evidence="2 3">
    <name type="scientific">Futiania mangrovi</name>
    <dbReference type="NCBI Taxonomy" id="2959716"/>
    <lineage>
        <taxon>Bacteria</taxon>
        <taxon>Pseudomonadati</taxon>
        <taxon>Pseudomonadota</taxon>
        <taxon>Alphaproteobacteria</taxon>
        <taxon>Futianiales</taxon>
        <taxon>Futianiaceae</taxon>
        <taxon>Futiania</taxon>
    </lineage>
</organism>
<dbReference type="RefSeq" id="WP_269331120.1">
    <property type="nucleotide sequence ID" value="NZ_JAMZFT010000001.1"/>
</dbReference>
<protein>
    <submittedName>
        <fullName evidence="2">Uncharacterized protein</fullName>
    </submittedName>
</protein>
<gene>
    <name evidence="2" type="ORF">NJQ99_01970</name>
</gene>
<evidence type="ECO:0000313" key="2">
    <source>
        <dbReference type="EMBL" id="MCP1335167.1"/>
    </source>
</evidence>
<accession>A0A9J6PEW6</accession>
<dbReference type="AlphaFoldDB" id="A0A9J6PEW6"/>
<sequence length="193" mass="21078">MRDLTMPRARLIPLALCLALALPAGAPALAQQSQGGAQQQGGQPEPQRKEIDLSAEDLERLAAACTGAVTEIAARRAPAPSIRHGFSDGHVALMVDYLLDPSLDDANWIEALSQALNRKVQRGELGRIEEREPRGTYLATGVVATLDNDDGRRAFAFCEFRDYRKGQGPQFARIRLARSEPALFGRWVGVPMF</sequence>
<feature type="chain" id="PRO_5039921947" evidence="1">
    <location>
        <begin position="31"/>
        <end position="193"/>
    </location>
</feature>
<evidence type="ECO:0000313" key="3">
    <source>
        <dbReference type="Proteomes" id="UP001055804"/>
    </source>
</evidence>
<feature type="signal peptide" evidence="1">
    <location>
        <begin position="1"/>
        <end position="30"/>
    </location>
</feature>
<dbReference type="EMBL" id="JAMZFT010000001">
    <property type="protein sequence ID" value="MCP1335167.1"/>
    <property type="molecule type" value="Genomic_DNA"/>
</dbReference>
<evidence type="ECO:0000256" key="1">
    <source>
        <dbReference type="SAM" id="SignalP"/>
    </source>
</evidence>
<dbReference type="Proteomes" id="UP001055804">
    <property type="component" value="Unassembled WGS sequence"/>
</dbReference>
<reference evidence="2" key="1">
    <citation type="submission" date="2022-06" db="EMBL/GenBank/DDBJ databases">
        <title>Isolation and Genomics of Futiania mangrovii gen. nov., sp. nov., a Rare and Metabolically-versatile member in the Class Alphaproteobacteria.</title>
        <authorList>
            <person name="Liu L."/>
            <person name="Huang W.-C."/>
            <person name="Pan J."/>
            <person name="Li J."/>
            <person name="Huang Y."/>
            <person name="Du H."/>
            <person name="Liu Y."/>
            <person name="Li M."/>
        </authorList>
    </citation>
    <scope>NUCLEOTIDE SEQUENCE</scope>
    <source>
        <strain evidence="2">FT118</strain>
    </source>
</reference>